<keyword evidence="2" id="KW-1185">Reference proteome</keyword>
<dbReference type="AlphaFoldDB" id="A0A067TAB4"/>
<organism evidence="1 2">
    <name type="scientific">Galerina marginata (strain CBS 339.88)</name>
    <dbReference type="NCBI Taxonomy" id="685588"/>
    <lineage>
        <taxon>Eukaryota</taxon>
        <taxon>Fungi</taxon>
        <taxon>Dikarya</taxon>
        <taxon>Basidiomycota</taxon>
        <taxon>Agaricomycotina</taxon>
        <taxon>Agaricomycetes</taxon>
        <taxon>Agaricomycetidae</taxon>
        <taxon>Agaricales</taxon>
        <taxon>Agaricineae</taxon>
        <taxon>Strophariaceae</taxon>
        <taxon>Galerina</taxon>
    </lineage>
</organism>
<evidence type="ECO:0000313" key="1">
    <source>
        <dbReference type="EMBL" id="KDR79307.1"/>
    </source>
</evidence>
<evidence type="ECO:0000313" key="2">
    <source>
        <dbReference type="Proteomes" id="UP000027222"/>
    </source>
</evidence>
<protein>
    <submittedName>
        <fullName evidence="1">Uncharacterized protein</fullName>
    </submittedName>
</protein>
<accession>A0A067TAB4</accession>
<dbReference type="Proteomes" id="UP000027222">
    <property type="component" value="Unassembled WGS sequence"/>
</dbReference>
<gene>
    <name evidence="1" type="ORF">GALMADRAFT_223529</name>
</gene>
<sequence>MRSLKYLLSVTVGFLRRLVDGYIFALGDMSLCPPSSQPHDLGALLDLRGEEYTGAAAVGRDIVEASVQVLLGARSTSAGKCRRDVDPWLGP</sequence>
<name>A0A067TAB4_GALM3</name>
<dbReference type="HOGENOM" id="CLU_2427179_0_0_1"/>
<reference evidence="2" key="1">
    <citation type="journal article" date="2014" name="Proc. Natl. Acad. Sci. U.S.A.">
        <title>Extensive sampling of basidiomycete genomes demonstrates inadequacy of the white-rot/brown-rot paradigm for wood decay fungi.</title>
        <authorList>
            <person name="Riley R."/>
            <person name="Salamov A.A."/>
            <person name="Brown D.W."/>
            <person name="Nagy L.G."/>
            <person name="Floudas D."/>
            <person name="Held B.W."/>
            <person name="Levasseur A."/>
            <person name="Lombard V."/>
            <person name="Morin E."/>
            <person name="Otillar R."/>
            <person name="Lindquist E.A."/>
            <person name="Sun H."/>
            <person name="LaButti K.M."/>
            <person name="Schmutz J."/>
            <person name="Jabbour D."/>
            <person name="Luo H."/>
            <person name="Baker S.E."/>
            <person name="Pisabarro A.G."/>
            <person name="Walton J.D."/>
            <person name="Blanchette R.A."/>
            <person name="Henrissat B."/>
            <person name="Martin F."/>
            <person name="Cullen D."/>
            <person name="Hibbett D.S."/>
            <person name="Grigoriev I.V."/>
        </authorList>
    </citation>
    <scope>NUCLEOTIDE SEQUENCE [LARGE SCALE GENOMIC DNA]</scope>
    <source>
        <strain evidence="2">CBS 339.88</strain>
    </source>
</reference>
<dbReference type="EMBL" id="KL142373">
    <property type="protein sequence ID" value="KDR79307.1"/>
    <property type="molecule type" value="Genomic_DNA"/>
</dbReference>
<proteinExistence type="predicted"/>